<dbReference type="Proteomes" id="UP000262142">
    <property type="component" value="Unassembled WGS sequence"/>
</dbReference>
<gene>
    <name evidence="2" type="ORF">SAMEA104719789_00205</name>
</gene>
<sequence length="111" mass="13409">MIGGLFRKIESRKFRYIPRFYDTKSHDLVNRRIGDSRFAERYVARRKAMNDATEEEWEKSKIDLQSFRAKNKRSDRSINRNTFIIFAILMLFVFIMWMITNPNFGEFLGNE</sequence>
<protein>
    <submittedName>
        <fullName evidence="2">Uncharacterized protein</fullName>
    </submittedName>
</protein>
<organism evidence="2 3">
    <name type="scientific">Candidatus Ornithobacterium hominis</name>
    <dbReference type="NCBI Taxonomy" id="2497989"/>
    <lineage>
        <taxon>Bacteria</taxon>
        <taxon>Pseudomonadati</taxon>
        <taxon>Bacteroidota</taxon>
        <taxon>Flavobacteriia</taxon>
        <taxon>Flavobacteriales</taxon>
        <taxon>Weeksellaceae</taxon>
        <taxon>Ornithobacterium</taxon>
    </lineage>
</organism>
<evidence type="ECO:0000313" key="3">
    <source>
        <dbReference type="Proteomes" id="UP000262142"/>
    </source>
</evidence>
<keyword evidence="3" id="KW-1185">Reference proteome</keyword>
<reference evidence="2 3" key="1">
    <citation type="submission" date="2018-09" db="EMBL/GenBank/DDBJ databases">
        <authorList>
            <consortium name="Pathogen Informatics"/>
        </authorList>
    </citation>
    <scope>NUCLEOTIDE SEQUENCE [LARGE SCALE GENOMIC DNA]</scope>
    <source>
        <strain evidence="2 3">OH-22767</strain>
    </source>
</reference>
<dbReference type="EMBL" id="UNSC01000001">
    <property type="protein sequence ID" value="SZD71111.1"/>
    <property type="molecule type" value="Genomic_DNA"/>
</dbReference>
<accession>A0A383TW13</accession>
<keyword evidence="1" id="KW-1133">Transmembrane helix</keyword>
<evidence type="ECO:0000256" key="1">
    <source>
        <dbReference type="SAM" id="Phobius"/>
    </source>
</evidence>
<dbReference type="RefSeq" id="WP_119057156.1">
    <property type="nucleotide sequence ID" value="NZ_UNSC01000001.1"/>
</dbReference>
<feature type="transmembrane region" description="Helical" evidence="1">
    <location>
        <begin position="78"/>
        <end position="99"/>
    </location>
</feature>
<proteinExistence type="predicted"/>
<name>A0A383TW13_9FLAO</name>
<keyword evidence="1" id="KW-0472">Membrane</keyword>
<dbReference type="AlphaFoldDB" id="A0A383TW13"/>
<evidence type="ECO:0000313" key="2">
    <source>
        <dbReference type="EMBL" id="SZD71111.1"/>
    </source>
</evidence>
<keyword evidence="1" id="KW-0812">Transmembrane</keyword>
<dbReference type="OrthoDB" id="1450657at2"/>